<protein>
    <submittedName>
        <fullName evidence="2">Uncharacterized protein</fullName>
    </submittedName>
</protein>
<dbReference type="EMBL" id="KQ242102">
    <property type="protein sequence ID" value="KNC80822.1"/>
    <property type="molecule type" value="Genomic_DNA"/>
</dbReference>
<feature type="region of interest" description="Disordered" evidence="1">
    <location>
        <begin position="163"/>
        <end position="195"/>
    </location>
</feature>
<dbReference type="GeneID" id="25907329"/>
<feature type="region of interest" description="Disordered" evidence="1">
    <location>
        <begin position="24"/>
        <end position="67"/>
    </location>
</feature>
<dbReference type="AlphaFoldDB" id="A0A0L0FVF8"/>
<dbReference type="Proteomes" id="UP000054560">
    <property type="component" value="Unassembled WGS sequence"/>
</dbReference>
<reference evidence="2 3" key="1">
    <citation type="submission" date="2011-02" db="EMBL/GenBank/DDBJ databases">
        <title>The Genome Sequence of Sphaeroforma arctica JP610.</title>
        <authorList>
            <consortium name="The Broad Institute Genome Sequencing Platform"/>
            <person name="Russ C."/>
            <person name="Cuomo C."/>
            <person name="Young S.K."/>
            <person name="Zeng Q."/>
            <person name="Gargeya S."/>
            <person name="Alvarado L."/>
            <person name="Berlin A."/>
            <person name="Chapman S.B."/>
            <person name="Chen Z."/>
            <person name="Freedman E."/>
            <person name="Gellesch M."/>
            <person name="Goldberg J."/>
            <person name="Griggs A."/>
            <person name="Gujja S."/>
            <person name="Heilman E."/>
            <person name="Heiman D."/>
            <person name="Howarth C."/>
            <person name="Mehta T."/>
            <person name="Neiman D."/>
            <person name="Pearson M."/>
            <person name="Roberts A."/>
            <person name="Saif S."/>
            <person name="Shea T."/>
            <person name="Shenoy N."/>
            <person name="Sisk P."/>
            <person name="Stolte C."/>
            <person name="Sykes S."/>
            <person name="White J."/>
            <person name="Yandava C."/>
            <person name="Burger G."/>
            <person name="Gray M.W."/>
            <person name="Holland P.W.H."/>
            <person name="King N."/>
            <person name="Lang F.B.F."/>
            <person name="Roger A.J."/>
            <person name="Ruiz-Trillo I."/>
            <person name="Haas B."/>
            <person name="Nusbaum C."/>
            <person name="Birren B."/>
        </authorList>
    </citation>
    <scope>NUCLEOTIDE SEQUENCE [LARGE SCALE GENOMIC DNA]</scope>
    <source>
        <strain evidence="2 3">JP610</strain>
    </source>
</reference>
<accession>A0A0L0FVF8</accession>
<evidence type="ECO:0000313" key="2">
    <source>
        <dbReference type="EMBL" id="KNC80822.1"/>
    </source>
</evidence>
<dbReference type="RefSeq" id="XP_014154724.1">
    <property type="nucleotide sequence ID" value="XM_014299249.1"/>
</dbReference>
<sequence length="242" mass="27098">MEDTKHMMELQEKVSQLKRDKITQFTKEPLHNVQESKNHRPDIPAAELDETVPNSSFDPKTDDCPFLDNRTPTTKSKEITELQPFIPPIPPKTGSEFQSTGEKCSDFQLSVGNPVSKLTLPQRGSAPDQTFATCYCLYGFPFVNQILGSNYVENSVLPVNKDGLRQNNETSGKMPISNPKRGSASPYHQAKRGCRDHAEWAKKHRVLLSLSTPRVSPHASRSTRASSCLPLPRAVRRDIRDG</sequence>
<name>A0A0L0FVF8_9EUKA</name>
<evidence type="ECO:0000256" key="1">
    <source>
        <dbReference type="SAM" id="MobiDB-lite"/>
    </source>
</evidence>
<evidence type="ECO:0000313" key="3">
    <source>
        <dbReference type="Proteomes" id="UP000054560"/>
    </source>
</evidence>
<organism evidence="2 3">
    <name type="scientific">Sphaeroforma arctica JP610</name>
    <dbReference type="NCBI Taxonomy" id="667725"/>
    <lineage>
        <taxon>Eukaryota</taxon>
        <taxon>Ichthyosporea</taxon>
        <taxon>Ichthyophonida</taxon>
        <taxon>Sphaeroforma</taxon>
    </lineage>
</organism>
<feature type="compositionally biased region" description="Basic and acidic residues" evidence="1">
    <location>
        <begin position="24"/>
        <end position="42"/>
    </location>
</feature>
<feature type="compositionally biased region" description="Polar residues" evidence="1">
    <location>
        <begin position="211"/>
        <end position="226"/>
    </location>
</feature>
<feature type="region of interest" description="Disordered" evidence="1">
    <location>
        <begin position="211"/>
        <end position="242"/>
    </location>
</feature>
<keyword evidence="3" id="KW-1185">Reference proteome</keyword>
<gene>
    <name evidence="2" type="ORF">SARC_06825</name>
</gene>
<proteinExistence type="predicted"/>